<organism evidence="1 2">
    <name type="scientific">Manihot esculenta</name>
    <name type="common">Cassava</name>
    <name type="synonym">Jatropha manihot</name>
    <dbReference type="NCBI Taxonomy" id="3983"/>
    <lineage>
        <taxon>Eukaryota</taxon>
        <taxon>Viridiplantae</taxon>
        <taxon>Streptophyta</taxon>
        <taxon>Embryophyta</taxon>
        <taxon>Tracheophyta</taxon>
        <taxon>Spermatophyta</taxon>
        <taxon>Magnoliopsida</taxon>
        <taxon>eudicotyledons</taxon>
        <taxon>Gunneridae</taxon>
        <taxon>Pentapetalae</taxon>
        <taxon>rosids</taxon>
        <taxon>fabids</taxon>
        <taxon>Malpighiales</taxon>
        <taxon>Euphorbiaceae</taxon>
        <taxon>Crotonoideae</taxon>
        <taxon>Manihoteae</taxon>
        <taxon>Manihot</taxon>
    </lineage>
</organism>
<sequence length="87" mass="9742">MISRSSRSPAITSWPAISSLYKSLMFRCYFSRSAFIMVVFTASLLVMPPLLPPLPPPPTVLLFVPVIIMSFLVFMAFIPSQMPEFSP</sequence>
<gene>
    <name evidence="1" type="ORF">MANES_08G059400v8</name>
</gene>
<accession>A0ACB7HAH7</accession>
<name>A0ACB7HAH7_MANES</name>
<comment type="caution">
    <text evidence="1">The sequence shown here is derived from an EMBL/GenBank/DDBJ whole genome shotgun (WGS) entry which is preliminary data.</text>
</comment>
<reference evidence="2" key="1">
    <citation type="journal article" date="2016" name="Nat. Biotechnol.">
        <title>Sequencing wild and cultivated cassava and related species reveals extensive interspecific hybridization and genetic diversity.</title>
        <authorList>
            <person name="Bredeson J.V."/>
            <person name="Lyons J.B."/>
            <person name="Prochnik S.E."/>
            <person name="Wu G.A."/>
            <person name="Ha C.M."/>
            <person name="Edsinger-Gonzales E."/>
            <person name="Grimwood J."/>
            <person name="Schmutz J."/>
            <person name="Rabbi I.Y."/>
            <person name="Egesi C."/>
            <person name="Nauluvula P."/>
            <person name="Lebot V."/>
            <person name="Ndunguru J."/>
            <person name="Mkamilo G."/>
            <person name="Bart R.S."/>
            <person name="Setter T.L."/>
            <person name="Gleadow R.M."/>
            <person name="Kulakow P."/>
            <person name="Ferguson M.E."/>
            <person name="Rounsley S."/>
            <person name="Rokhsar D.S."/>
        </authorList>
    </citation>
    <scope>NUCLEOTIDE SEQUENCE [LARGE SCALE GENOMIC DNA]</scope>
    <source>
        <strain evidence="2">cv. AM560-2</strain>
    </source>
</reference>
<evidence type="ECO:0000313" key="2">
    <source>
        <dbReference type="Proteomes" id="UP000091857"/>
    </source>
</evidence>
<evidence type="ECO:0000313" key="1">
    <source>
        <dbReference type="EMBL" id="KAG8648995.1"/>
    </source>
</evidence>
<protein>
    <submittedName>
        <fullName evidence="1">Uncharacterized protein</fullName>
    </submittedName>
</protein>
<proteinExistence type="predicted"/>
<dbReference type="EMBL" id="CM004394">
    <property type="protein sequence ID" value="KAG8648995.1"/>
    <property type="molecule type" value="Genomic_DNA"/>
</dbReference>
<keyword evidence="2" id="KW-1185">Reference proteome</keyword>
<dbReference type="Proteomes" id="UP000091857">
    <property type="component" value="Chromosome 8"/>
</dbReference>